<dbReference type="InterPro" id="IPR018490">
    <property type="entry name" value="cNMP-bd_dom_sf"/>
</dbReference>
<organism evidence="1 3">
    <name type="scientific">Pedobacter alluvionis</name>
    <dbReference type="NCBI Taxonomy" id="475253"/>
    <lineage>
        <taxon>Bacteria</taxon>
        <taxon>Pseudomonadati</taxon>
        <taxon>Bacteroidota</taxon>
        <taxon>Sphingobacteriia</taxon>
        <taxon>Sphingobacteriales</taxon>
        <taxon>Sphingobacteriaceae</taxon>
        <taxon>Pedobacter</taxon>
    </lineage>
</organism>
<dbReference type="RefSeq" id="WP_134380411.1">
    <property type="nucleotide sequence ID" value="NZ_RCCK01000011.1"/>
</dbReference>
<evidence type="ECO:0000313" key="4">
    <source>
        <dbReference type="Proteomes" id="UP000297429"/>
    </source>
</evidence>
<sequence length="188" mass="22103">MKALVEKLESFNTATKDTVDLLINLFVKTEFKKGWILGDSPWQQTPTLFYISDGLLRGTVEYGQTVYTMWLMENGFLIPGNRFLSNRNGITEIIEFLSDTHAYALNLYRADNIAKDNISLYKMLLEIYEENLIEGRKRELMLRMETAEERINYYKKSNPSIIYKTDKNIFAPYVRMSVRHLDRFKGEK</sequence>
<comment type="caution">
    <text evidence="1">The sequence shown here is derived from an EMBL/GenBank/DDBJ whole genome shotgun (WGS) entry which is preliminary data.</text>
</comment>
<name>A0A497Y5W3_9SPHI</name>
<reference evidence="2 4" key="2">
    <citation type="submission" date="2019-03" db="EMBL/GenBank/DDBJ databases">
        <authorList>
            <person name="He R.-H."/>
        </authorList>
    </citation>
    <scope>NUCLEOTIDE SEQUENCE [LARGE SCALE GENOMIC DNA]</scope>
    <source>
        <strain evidence="2 4">DSM 19624</strain>
    </source>
</reference>
<dbReference type="Proteomes" id="UP000297429">
    <property type="component" value="Unassembled WGS sequence"/>
</dbReference>
<evidence type="ECO:0000313" key="1">
    <source>
        <dbReference type="EMBL" id="RLJ77366.1"/>
    </source>
</evidence>
<dbReference type="Gene3D" id="2.60.120.10">
    <property type="entry name" value="Jelly Rolls"/>
    <property type="match status" value="1"/>
</dbReference>
<proteinExistence type="predicted"/>
<keyword evidence="4" id="KW-1185">Reference proteome</keyword>
<dbReference type="Proteomes" id="UP000273898">
    <property type="component" value="Unassembled WGS sequence"/>
</dbReference>
<reference evidence="1 3" key="1">
    <citation type="submission" date="2018-10" db="EMBL/GenBank/DDBJ databases">
        <title>Genomic Encyclopedia of Archaeal and Bacterial Type Strains, Phase II (KMG-II): from individual species to whole genera.</title>
        <authorList>
            <person name="Goeker M."/>
        </authorList>
    </citation>
    <scope>NUCLEOTIDE SEQUENCE [LARGE SCALE GENOMIC DNA]</scope>
    <source>
        <strain evidence="1 3">DSM 19624</strain>
    </source>
</reference>
<dbReference type="SUPFAM" id="SSF51206">
    <property type="entry name" value="cAMP-binding domain-like"/>
    <property type="match status" value="1"/>
</dbReference>
<dbReference type="EMBL" id="RCCK01000011">
    <property type="protein sequence ID" value="RLJ77366.1"/>
    <property type="molecule type" value="Genomic_DNA"/>
</dbReference>
<protein>
    <recommendedName>
        <fullName evidence="5">Crp/Fnr family transcriptional regulator</fullName>
    </recommendedName>
</protein>
<dbReference type="EMBL" id="SOPX01000001">
    <property type="protein sequence ID" value="TFB33415.1"/>
    <property type="molecule type" value="Genomic_DNA"/>
</dbReference>
<evidence type="ECO:0000313" key="3">
    <source>
        <dbReference type="Proteomes" id="UP000273898"/>
    </source>
</evidence>
<evidence type="ECO:0000313" key="2">
    <source>
        <dbReference type="EMBL" id="TFB33415.1"/>
    </source>
</evidence>
<evidence type="ECO:0008006" key="5">
    <source>
        <dbReference type="Google" id="ProtNLM"/>
    </source>
</evidence>
<accession>A0A497Y5W3</accession>
<dbReference type="OrthoDB" id="680421at2"/>
<gene>
    <name evidence="1" type="ORF">BCL90_2451</name>
    <name evidence="2" type="ORF">E3V97_05045</name>
</gene>
<dbReference type="InterPro" id="IPR014710">
    <property type="entry name" value="RmlC-like_jellyroll"/>
</dbReference>
<dbReference type="AlphaFoldDB" id="A0A497Y5W3"/>